<keyword evidence="1" id="KW-0732">Signal</keyword>
<name>A0ABW4QN15_9BACT</name>
<feature type="chain" id="PRO_5046282556" evidence="1">
    <location>
        <begin position="27"/>
        <end position="494"/>
    </location>
</feature>
<dbReference type="Proteomes" id="UP001597197">
    <property type="component" value="Unassembled WGS sequence"/>
</dbReference>
<dbReference type="EMBL" id="JBHUFD010000001">
    <property type="protein sequence ID" value="MFD1870931.1"/>
    <property type="molecule type" value="Genomic_DNA"/>
</dbReference>
<protein>
    <submittedName>
        <fullName evidence="2">Hydrolase</fullName>
    </submittedName>
</protein>
<accession>A0ABW4QN15</accession>
<comment type="caution">
    <text evidence="2">The sequence shown here is derived from an EMBL/GenBank/DDBJ whole genome shotgun (WGS) entry which is preliminary data.</text>
</comment>
<reference evidence="3" key="1">
    <citation type="journal article" date="2019" name="Int. J. Syst. Evol. Microbiol.">
        <title>The Global Catalogue of Microorganisms (GCM) 10K type strain sequencing project: providing services to taxonomists for standard genome sequencing and annotation.</title>
        <authorList>
            <consortium name="The Broad Institute Genomics Platform"/>
            <consortium name="The Broad Institute Genome Sequencing Center for Infectious Disease"/>
            <person name="Wu L."/>
            <person name="Ma J."/>
        </authorList>
    </citation>
    <scope>NUCLEOTIDE SEQUENCE [LARGE SCALE GENOMIC DNA]</scope>
    <source>
        <strain evidence="3">CGMCC 1.15795</strain>
    </source>
</reference>
<proteinExistence type="predicted"/>
<dbReference type="RefSeq" id="WP_382311123.1">
    <property type="nucleotide sequence ID" value="NZ_JBHUFD010000001.1"/>
</dbReference>
<evidence type="ECO:0000313" key="3">
    <source>
        <dbReference type="Proteomes" id="UP001597197"/>
    </source>
</evidence>
<sequence>MSNYLTYWRRPLAAALAMAALLTGCARTEVAPSDPTTAASTANNKSLSAISTNAVATGFPETFETGTKTAYTSGTVALGSGSWTFNDALLGNTSADAKSGSQSARVRNSGTLTMNFNLSSGAGVVTLDHARYGTDAASTWELWASANGGSSFSKVGSTIISSGTALATASFTVNLAGSVRLQVRKTDGSTNRLNLDNLTVQTYGGTTGGGGTGTTGGKKFLFDGSHAETAGNADWVPDSDNGTVVRTPTPAQSGITSSTAETYWTGALSAWAVTLVKLGNTVEALPTGAAITYGNASNPQDLSNYSVFVVDEPNTLFTSTEKTAIINFVKNGGGLFMISDHDVSDRNNDGYDSPAIWNDLMTSNSVQSNPFGFKIDLTNISETSSNVLGSASNVILHGSQGNVTQLKFSNGATITTTSSVAQPLVWRGSASQGTTQAMCASSTYGTGRVFVITDSSPADDGTGASGNTLYPGWTEIGSHAPLHLNVSLWLAKLQ</sequence>
<dbReference type="InterPro" id="IPR029062">
    <property type="entry name" value="Class_I_gatase-like"/>
</dbReference>
<dbReference type="Gene3D" id="3.40.50.880">
    <property type="match status" value="1"/>
</dbReference>
<dbReference type="GO" id="GO:0016787">
    <property type="term" value="F:hydrolase activity"/>
    <property type="evidence" value="ECO:0007669"/>
    <property type="project" value="UniProtKB-KW"/>
</dbReference>
<evidence type="ECO:0000313" key="2">
    <source>
        <dbReference type="EMBL" id="MFD1870931.1"/>
    </source>
</evidence>
<gene>
    <name evidence="2" type="ORF">ACFSDX_00725</name>
</gene>
<organism evidence="2 3">
    <name type="scientific">Hymenobacter bucti</name>
    <dbReference type="NCBI Taxonomy" id="1844114"/>
    <lineage>
        <taxon>Bacteria</taxon>
        <taxon>Pseudomonadati</taxon>
        <taxon>Bacteroidota</taxon>
        <taxon>Cytophagia</taxon>
        <taxon>Cytophagales</taxon>
        <taxon>Hymenobacteraceae</taxon>
        <taxon>Hymenobacter</taxon>
    </lineage>
</organism>
<evidence type="ECO:0000256" key="1">
    <source>
        <dbReference type="SAM" id="SignalP"/>
    </source>
</evidence>
<keyword evidence="2" id="KW-0378">Hydrolase</keyword>
<dbReference type="SUPFAM" id="SSF52317">
    <property type="entry name" value="Class I glutamine amidotransferase-like"/>
    <property type="match status" value="1"/>
</dbReference>
<feature type="signal peptide" evidence="1">
    <location>
        <begin position="1"/>
        <end position="26"/>
    </location>
</feature>
<keyword evidence="3" id="KW-1185">Reference proteome</keyword>